<dbReference type="Gene3D" id="3.30.710.10">
    <property type="entry name" value="Potassium Channel Kv1.1, Chain A"/>
    <property type="match status" value="1"/>
</dbReference>
<dbReference type="InterPro" id="IPR011333">
    <property type="entry name" value="SKP1/BTB/POZ_sf"/>
</dbReference>
<keyword evidence="3" id="KW-1185">Reference proteome</keyword>
<dbReference type="CDD" id="cd18186">
    <property type="entry name" value="BTB_POZ_ZBTB_KLHL-like"/>
    <property type="match status" value="1"/>
</dbReference>
<gene>
    <name evidence="2" type="ORF">GLOIN_2v1687900</name>
</gene>
<reference evidence="2 3" key="2">
    <citation type="journal article" date="2018" name="New Phytol.">
        <title>High intraspecific genome diversity in the model arbuscular mycorrhizal symbiont Rhizophagus irregularis.</title>
        <authorList>
            <person name="Chen E.C.H."/>
            <person name="Morin E."/>
            <person name="Beaudet D."/>
            <person name="Noel J."/>
            <person name="Yildirir G."/>
            <person name="Ndikumana S."/>
            <person name="Charron P."/>
            <person name="St-Onge C."/>
            <person name="Giorgi J."/>
            <person name="Kruger M."/>
            <person name="Marton T."/>
            <person name="Ropars J."/>
            <person name="Grigoriev I.V."/>
            <person name="Hainaut M."/>
            <person name="Henrissat B."/>
            <person name="Roux C."/>
            <person name="Martin F."/>
            <person name="Corradi N."/>
        </authorList>
    </citation>
    <scope>NUCLEOTIDE SEQUENCE [LARGE SCALE GENOMIC DNA]</scope>
    <source>
        <strain evidence="2 3">DAOM 197198</strain>
    </source>
</reference>
<accession>A0A2P4PD12</accession>
<evidence type="ECO:0000313" key="3">
    <source>
        <dbReference type="Proteomes" id="UP000018888"/>
    </source>
</evidence>
<dbReference type="AlphaFoldDB" id="A0A2P4PD12"/>
<dbReference type="InterPro" id="IPR000210">
    <property type="entry name" value="BTB/POZ_dom"/>
</dbReference>
<dbReference type="Proteomes" id="UP000018888">
    <property type="component" value="Unassembled WGS sequence"/>
</dbReference>
<dbReference type="PROSITE" id="PS50097">
    <property type="entry name" value="BTB"/>
    <property type="match status" value="1"/>
</dbReference>
<dbReference type="Pfam" id="PF00651">
    <property type="entry name" value="BTB"/>
    <property type="match status" value="1"/>
</dbReference>
<feature type="domain" description="BTB" evidence="1">
    <location>
        <begin position="29"/>
        <end position="91"/>
    </location>
</feature>
<dbReference type="EMBL" id="AUPC02000272">
    <property type="protein sequence ID" value="POG63274.1"/>
    <property type="molecule type" value="Genomic_DNA"/>
</dbReference>
<reference evidence="2 3" key="1">
    <citation type="journal article" date="2013" name="Proc. Natl. Acad. Sci. U.S.A.">
        <title>Genome of an arbuscular mycorrhizal fungus provides insight into the oldest plant symbiosis.</title>
        <authorList>
            <person name="Tisserant E."/>
            <person name="Malbreil M."/>
            <person name="Kuo A."/>
            <person name="Kohler A."/>
            <person name="Symeonidi A."/>
            <person name="Balestrini R."/>
            <person name="Charron P."/>
            <person name="Duensing N."/>
            <person name="Frei Dit Frey N."/>
            <person name="Gianinazzi-Pearson V."/>
            <person name="Gilbert L.B."/>
            <person name="Handa Y."/>
            <person name="Herr J.R."/>
            <person name="Hijri M."/>
            <person name="Koul R."/>
            <person name="Kawaguchi M."/>
            <person name="Krajinski F."/>
            <person name="Lammers P.J."/>
            <person name="Masclaux F.G."/>
            <person name="Murat C."/>
            <person name="Morin E."/>
            <person name="Ndikumana S."/>
            <person name="Pagni M."/>
            <person name="Petitpierre D."/>
            <person name="Requena N."/>
            <person name="Rosikiewicz P."/>
            <person name="Riley R."/>
            <person name="Saito K."/>
            <person name="San Clemente H."/>
            <person name="Shapiro H."/>
            <person name="van Tuinen D."/>
            <person name="Becard G."/>
            <person name="Bonfante P."/>
            <person name="Paszkowski U."/>
            <person name="Shachar-Hill Y.Y."/>
            <person name="Tuskan G.A."/>
            <person name="Young P.W."/>
            <person name="Sanders I.R."/>
            <person name="Henrissat B."/>
            <person name="Rensing S.A."/>
            <person name="Grigoriev I.V."/>
            <person name="Corradi N."/>
            <person name="Roux C."/>
            <person name="Martin F."/>
        </authorList>
    </citation>
    <scope>NUCLEOTIDE SEQUENCE [LARGE SCALE GENOMIC DNA]</scope>
    <source>
        <strain evidence="2 3">DAOM 197198</strain>
    </source>
</reference>
<comment type="caution">
    <text evidence="2">The sequence shown here is derived from an EMBL/GenBank/DDBJ whole genome shotgun (WGS) entry which is preliminary data.</text>
</comment>
<protein>
    <recommendedName>
        <fullName evidence="1">BTB domain-containing protein</fullName>
    </recommendedName>
</protein>
<sequence>LIVFLLNLQNMNCTLPIDFSNLLENPDDYDVKIIVGKEENIKEFKAHSLILSSRSIYFKNGLSARWARKEDGIIIFNKPNISPLVFEVIIK</sequence>
<evidence type="ECO:0000313" key="2">
    <source>
        <dbReference type="EMBL" id="POG63274.1"/>
    </source>
</evidence>
<organism evidence="2 3">
    <name type="scientific">Rhizophagus irregularis (strain DAOM 181602 / DAOM 197198 / MUCL 43194)</name>
    <name type="common">Arbuscular mycorrhizal fungus</name>
    <name type="synonym">Glomus intraradices</name>
    <dbReference type="NCBI Taxonomy" id="747089"/>
    <lineage>
        <taxon>Eukaryota</taxon>
        <taxon>Fungi</taxon>
        <taxon>Fungi incertae sedis</taxon>
        <taxon>Mucoromycota</taxon>
        <taxon>Glomeromycotina</taxon>
        <taxon>Glomeromycetes</taxon>
        <taxon>Glomerales</taxon>
        <taxon>Glomeraceae</taxon>
        <taxon>Rhizophagus</taxon>
    </lineage>
</organism>
<feature type="non-terminal residue" evidence="2">
    <location>
        <position position="1"/>
    </location>
</feature>
<dbReference type="SUPFAM" id="SSF54695">
    <property type="entry name" value="POZ domain"/>
    <property type="match status" value="1"/>
</dbReference>
<name>A0A2P4PD12_RHIID</name>
<proteinExistence type="predicted"/>
<evidence type="ECO:0000259" key="1">
    <source>
        <dbReference type="PROSITE" id="PS50097"/>
    </source>
</evidence>